<evidence type="ECO:0000256" key="1">
    <source>
        <dbReference type="SAM" id="Phobius"/>
    </source>
</evidence>
<dbReference type="Proteomes" id="UP001055784">
    <property type="component" value="Chromosome"/>
</dbReference>
<dbReference type="EMBL" id="JAEHFQ010000006">
    <property type="protein sequence ID" value="MBM0634122.1"/>
    <property type="molecule type" value="Genomic_DNA"/>
</dbReference>
<reference evidence="4" key="2">
    <citation type="submission" date="2016-05" db="EMBL/GenBank/DDBJ databases">
        <authorList>
            <person name="Zheng J."/>
            <person name="Timme R."/>
            <person name="Allard M."/>
            <person name="Strain E."/>
            <person name="Luo Y."/>
            <person name="Brown E."/>
        </authorList>
    </citation>
    <scope>NUCLEOTIDE SEQUENCE</scope>
    <source>
        <strain evidence="4">CFSAN034343</strain>
    </source>
</reference>
<reference evidence="2" key="3">
    <citation type="submission" date="2020-12" db="EMBL/GenBank/DDBJ databases">
        <title>Paenibacillus polymyxa LMG 27872: a double-edged sword.</title>
        <authorList>
            <person name="Langendries S."/>
            <person name="Garcia Mendez S."/>
            <person name="Beirinckx S."/>
            <person name="Viaene T."/>
            <person name="Baeyen S."/>
            <person name="Goeminne G."/>
            <person name="Willems A."/>
            <person name="Debode J."/>
            <person name="Goormachtig S."/>
        </authorList>
    </citation>
    <scope>NUCLEOTIDE SEQUENCE</scope>
    <source>
        <strain evidence="2">LMG 27872</strain>
    </source>
</reference>
<evidence type="ECO:0000313" key="6">
    <source>
        <dbReference type="Proteomes" id="UP000094974"/>
    </source>
</evidence>
<dbReference type="AlphaFoldDB" id="A0A074LCL0"/>
<reference evidence="6" key="1">
    <citation type="submission" date="2016-05" db="EMBL/GenBank/DDBJ databases">
        <title>Whole genome shotgun sequencing of cultured foodborne pathogen.</title>
        <authorList>
            <person name="Zheng J."/>
            <person name="Timme R."/>
            <person name="Allard M."/>
            <person name="Strain E."/>
            <person name="Luo Y."/>
            <person name="Brown E."/>
        </authorList>
    </citation>
    <scope>NUCLEOTIDE SEQUENCE [LARGE SCALE GENOMIC DNA]</scope>
    <source>
        <strain evidence="6">CFSAN034343</strain>
    </source>
</reference>
<evidence type="ECO:0000313" key="4">
    <source>
        <dbReference type="EMBL" id="ODA05517.1"/>
    </source>
</evidence>
<dbReference type="EMBL" id="JARVWT010000004">
    <property type="protein sequence ID" value="MDH2331672.1"/>
    <property type="molecule type" value="Genomic_DNA"/>
</dbReference>
<dbReference type="Pfam" id="PF10694">
    <property type="entry name" value="DUF2500"/>
    <property type="match status" value="1"/>
</dbReference>
<evidence type="ECO:0000313" key="7">
    <source>
        <dbReference type="Proteomes" id="UP000650605"/>
    </source>
</evidence>
<sequence length="131" mass="15382">MGFESLWMFDWLGTVLPVFFVVVLGIVVLSAGREVMEWSRNKRQPVLTVGSRITARRTHLQQRRQEEQGTRTYTFYYVTFEVESGDRMEFKVSGEEYGQCAEGDEGRLTFQGTRYIGFQRLNRYSLEQVKM</sequence>
<dbReference type="EMBL" id="LYND01000206">
    <property type="protein sequence ID" value="ODA05517.1"/>
    <property type="molecule type" value="Genomic_DNA"/>
</dbReference>
<dbReference type="InterPro" id="IPR019635">
    <property type="entry name" value="DUF2500"/>
</dbReference>
<keyword evidence="1" id="KW-1133">Transmembrane helix</keyword>
<proteinExistence type="predicted"/>
<dbReference type="Gene3D" id="2.40.50.660">
    <property type="match status" value="1"/>
</dbReference>
<keyword evidence="1" id="KW-0472">Membrane</keyword>
<dbReference type="Proteomes" id="UP000094974">
    <property type="component" value="Unassembled WGS sequence"/>
</dbReference>
<reference evidence="3" key="5">
    <citation type="submission" date="2023-04" db="EMBL/GenBank/DDBJ databases">
        <title>Uncovering the Secrets of Slow-Growing Bacteria in Tropical Savanna Soil through Cultivation and Genomic Analysis.</title>
        <authorList>
            <person name="Goncalves O.S."/>
            <person name="Santana M.F."/>
        </authorList>
    </citation>
    <scope>NUCLEOTIDE SEQUENCE</scope>
    <source>
        <strain evidence="3">ANTI</strain>
    </source>
</reference>
<dbReference type="OrthoDB" id="282886at2"/>
<keyword evidence="6" id="KW-1185">Reference proteome</keyword>
<dbReference type="EMBL" id="CP097770">
    <property type="protein sequence ID" value="URJ51773.1"/>
    <property type="molecule type" value="Genomic_DNA"/>
</dbReference>
<dbReference type="KEGG" id="ppoy:RE92_23600"/>
<evidence type="ECO:0000313" key="3">
    <source>
        <dbReference type="EMBL" id="MDH2331672.1"/>
    </source>
</evidence>
<feature type="transmembrane region" description="Helical" evidence="1">
    <location>
        <begin position="12"/>
        <end position="32"/>
    </location>
</feature>
<reference evidence="5" key="4">
    <citation type="submission" date="2022-11" db="EMBL/GenBank/DDBJ databases">
        <authorList>
            <person name="Vasilchenko N.G."/>
            <person name="Prazdnova E.V."/>
            <person name="Gorovtsov A.V."/>
            <person name="Chistyakov V.A."/>
            <person name="Pak M.L."/>
        </authorList>
    </citation>
    <scope>NUCLEOTIDE SEQUENCE</scope>
    <source>
        <strain evidence="5">R 4.5</strain>
    </source>
</reference>
<dbReference type="Proteomes" id="UP001229409">
    <property type="component" value="Unassembled WGS sequence"/>
</dbReference>
<dbReference type="RefSeq" id="WP_013371386.1">
    <property type="nucleotide sequence ID" value="NZ_ALJV01000153.1"/>
</dbReference>
<name>A0A074LCL0_PAEPO</name>
<evidence type="ECO:0000313" key="2">
    <source>
        <dbReference type="EMBL" id="MBM0634122.1"/>
    </source>
</evidence>
<gene>
    <name evidence="4" type="ORF">A7312_17875</name>
    <name evidence="2" type="ORF">JDW19_13475</name>
    <name evidence="5" type="ORF">MF626_001216</name>
    <name evidence="3" type="ORF">QDS18_12420</name>
</gene>
<dbReference type="eggNOG" id="ENOG5032T7R">
    <property type="taxonomic scope" value="Bacteria"/>
</dbReference>
<protein>
    <submittedName>
        <fullName evidence="2">DUF2500 domain-containing protein</fullName>
    </submittedName>
</protein>
<evidence type="ECO:0000313" key="5">
    <source>
        <dbReference type="EMBL" id="URJ51773.1"/>
    </source>
</evidence>
<accession>A0A074LCL0</accession>
<dbReference type="Proteomes" id="UP000650605">
    <property type="component" value="Unassembled WGS sequence"/>
</dbReference>
<keyword evidence="1" id="KW-0812">Transmembrane</keyword>
<organism evidence="2 7">
    <name type="scientific">Paenibacillus polymyxa</name>
    <name type="common">Bacillus polymyxa</name>
    <dbReference type="NCBI Taxonomy" id="1406"/>
    <lineage>
        <taxon>Bacteria</taxon>
        <taxon>Bacillati</taxon>
        <taxon>Bacillota</taxon>
        <taxon>Bacilli</taxon>
        <taxon>Bacillales</taxon>
        <taxon>Paenibacillaceae</taxon>
        <taxon>Paenibacillus</taxon>
    </lineage>
</organism>